<reference evidence="1" key="1">
    <citation type="submission" date="2018-06" db="EMBL/GenBank/DDBJ databases">
        <authorList>
            <person name="Zhirakovskaya E."/>
        </authorList>
    </citation>
    <scope>NUCLEOTIDE SEQUENCE</scope>
</reference>
<organism evidence="1">
    <name type="scientific">hydrothermal vent metagenome</name>
    <dbReference type="NCBI Taxonomy" id="652676"/>
    <lineage>
        <taxon>unclassified sequences</taxon>
        <taxon>metagenomes</taxon>
        <taxon>ecological metagenomes</taxon>
    </lineage>
</organism>
<dbReference type="EMBL" id="UOGA01000239">
    <property type="protein sequence ID" value="VAX23174.1"/>
    <property type="molecule type" value="Genomic_DNA"/>
</dbReference>
<proteinExistence type="predicted"/>
<accession>A0A3B1CGT2</accession>
<protein>
    <recommendedName>
        <fullName evidence="2">Outer membrane protein beta-barrel domain-containing protein</fullName>
    </recommendedName>
</protein>
<dbReference type="AlphaFoldDB" id="A0A3B1CGT2"/>
<evidence type="ECO:0008006" key="2">
    <source>
        <dbReference type="Google" id="ProtNLM"/>
    </source>
</evidence>
<evidence type="ECO:0000313" key="1">
    <source>
        <dbReference type="EMBL" id="VAX23174.1"/>
    </source>
</evidence>
<gene>
    <name evidence="1" type="ORF">MNBD_NITROSPINAE04-659</name>
</gene>
<name>A0A3B1CGT2_9ZZZZ</name>
<sequence length="99" mass="10709">MKDIAGPGELSGWTYGYANAILMSINDKVGFGLEFHGFMGEAQNLRFANRQNHTIVPNLDIAVTRALTVSVGAGFSLTDVTDDFTFRSSLQYVFGPSDG</sequence>